<comment type="caution">
    <text evidence="3">The sequence shown here is derived from an EMBL/GenBank/DDBJ whole genome shotgun (WGS) entry which is preliminary data.</text>
</comment>
<dbReference type="PANTHER" id="PTHR32432:SF3">
    <property type="entry name" value="ETHANOLAMINE UTILIZATION PROTEIN EUTJ"/>
    <property type="match status" value="1"/>
</dbReference>
<keyword evidence="3" id="KW-0132">Cell division</keyword>
<dbReference type="GO" id="GO:0003723">
    <property type="term" value="F:RNA binding"/>
    <property type="evidence" value="ECO:0007669"/>
    <property type="project" value="UniProtKB-KW"/>
</dbReference>
<dbReference type="PANTHER" id="PTHR32432">
    <property type="entry name" value="CELL DIVISION PROTEIN FTSA-RELATED"/>
    <property type="match status" value="1"/>
</dbReference>
<organism evidence="3 4">
    <name type="scientific">Rossellomorea aquimaris</name>
    <dbReference type="NCBI Taxonomy" id="189382"/>
    <lineage>
        <taxon>Bacteria</taxon>
        <taxon>Bacillati</taxon>
        <taxon>Bacillota</taxon>
        <taxon>Bacilli</taxon>
        <taxon>Bacillales</taxon>
        <taxon>Bacillaceae</taxon>
        <taxon>Rossellomorea</taxon>
    </lineage>
</organism>
<evidence type="ECO:0000313" key="3">
    <source>
        <dbReference type="EMBL" id="RBP03929.1"/>
    </source>
</evidence>
<gene>
    <name evidence="3" type="ORF">DET59_10776</name>
</gene>
<dbReference type="InterPro" id="IPR043129">
    <property type="entry name" value="ATPase_NBD"/>
</dbReference>
<reference evidence="3 4" key="1">
    <citation type="submission" date="2018-06" db="EMBL/GenBank/DDBJ databases">
        <title>Freshwater and sediment microbial communities from various areas in North America, analyzing microbe dynamics in response to fracking.</title>
        <authorList>
            <person name="Lamendella R."/>
        </authorList>
    </citation>
    <scope>NUCLEOTIDE SEQUENCE [LARGE SCALE GENOMIC DNA]</scope>
    <source>
        <strain evidence="3 4">97B</strain>
    </source>
</reference>
<keyword evidence="1" id="KW-0694">RNA-binding</keyword>
<dbReference type="Gene3D" id="3.30.420.40">
    <property type="match status" value="2"/>
</dbReference>
<dbReference type="OrthoDB" id="9768127at2"/>
<dbReference type="InterPro" id="IPR003494">
    <property type="entry name" value="SHS2_FtsA"/>
</dbReference>
<dbReference type="PROSITE" id="PS50889">
    <property type="entry name" value="S4"/>
    <property type="match status" value="1"/>
</dbReference>
<protein>
    <submittedName>
        <fullName evidence="3">Cell division protein FtsA</fullName>
    </submittedName>
</protein>
<feature type="domain" description="SHS2" evidence="2">
    <location>
        <begin position="7"/>
        <end position="204"/>
    </location>
</feature>
<dbReference type="CDD" id="cd24004">
    <property type="entry name" value="ASKHA_NBD_PilM-like"/>
    <property type="match status" value="1"/>
</dbReference>
<evidence type="ECO:0000313" key="4">
    <source>
        <dbReference type="Proteomes" id="UP000252118"/>
    </source>
</evidence>
<dbReference type="SMART" id="SM00842">
    <property type="entry name" value="FtsA"/>
    <property type="match status" value="1"/>
</dbReference>
<dbReference type="GO" id="GO:0051301">
    <property type="term" value="P:cell division"/>
    <property type="evidence" value="ECO:0007669"/>
    <property type="project" value="UniProtKB-KW"/>
</dbReference>
<dbReference type="AlphaFoldDB" id="A0A366EQZ6"/>
<name>A0A366EQZ6_9BACI</name>
<dbReference type="Pfam" id="PF14450">
    <property type="entry name" value="FtsA"/>
    <property type="match status" value="1"/>
</dbReference>
<dbReference type="Proteomes" id="UP000252118">
    <property type="component" value="Unassembled WGS sequence"/>
</dbReference>
<dbReference type="SUPFAM" id="SSF53067">
    <property type="entry name" value="Actin-like ATPase domain"/>
    <property type="match status" value="2"/>
</dbReference>
<evidence type="ECO:0000256" key="1">
    <source>
        <dbReference type="PROSITE-ProRule" id="PRU00182"/>
    </source>
</evidence>
<dbReference type="RefSeq" id="WP_113969782.1">
    <property type="nucleotide sequence ID" value="NZ_QNRJ01000007.1"/>
</dbReference>
<dbReference type="EMBL" id="QNRJ01000007">
    <property type="protein sequence ID" value="RBP03929.1"/>
    <property type="molecule type" value="Genomic_DNA"/>
</dbReference>
<sequence length="719" mass="78482">MKNTQKIFALDIGTRSVVGIILEEINGIFQVSDILVEEHKKRAMLDGQIHDVPAVAEVISSIKAQLEKKHGPLHKVCVAAAGRALKTETAASTLSIKGKPLLQKNDILHLELSAVQQAQALAAENENDAKGYHYYCVGYSVLFYRLDGEEIGSLIDQQGEEANVEIIATFLPRVVVESLIAALNRAGLEMEALTLEPIAAINVLIPESMRRLNVALVDIGAGTSDIAITNLGTVIAYGMVPTAGDEITEAISNELLLDFPLAEQAKRELQSGEEITVTDILGFETSFPVLEVVERIGSAVDRLAGEISKEILRLNNGKPPQAVMLVGGGSLTPELPVKLASSLQLPHNRVAVRGVEAIQNVTILDEVTKGPELVTPIGIAIAAKQTPVQYVTAHVNDQPVRLFEVKDLTVGDCILAAGLKLSKWHGVPGNGFFVTVNGQDISLPGGHGQAPLIEKNGQPSALDEKINHNDMIIVHKGENGTSPCVTIGDLLDTSSKQIVIDENPFLLAPLVYRNDQPASLEEIIQDRDSIRIELMESLFDVLKHSGYEEWLESTKPYRISINGKDTFFPAYSGKLFINGFEAKLSSKIQQGDIISYKPGFTPTVKELLAKKQLTTGATITITFNGKKVELMKESSRVYRNGNRVGMDDHLFAGDSIEMEEQQISSFIFQDLFNTVEINMPSHANGSFVLLKNGEETTFYEEKEIQQGDELEIVWPQSTR</sequence>
<accession>A0A366EQZ6</accession>
<keyword evidence="3" id="KW-0131">Cell cycle</keyword>
<evidence type="ECO:0000259" key="2">
    <source>
        <dbReference type="SMART" id="SM00842"/>
    </source>
</evidence>
<dbReference type="InterPro" id="IPR050696">
    <property type="entry name" value="FtsA/MreB"/>
</dbReference>
<proteinExistence type="predicted"/>